<gene>
    <name evidence="2" type="ORF">SAMN05421753_109114</name>
</gene>
<dbReference type="GO" id="GO:0006313">
    <property type="term" value="P:DNA transposition"/>
    <property type="evidence" value="ECO:0007669"/>
    <property type="project" value="InterPro"/>
</dbReference>
<dbReference type="InterPro" id="IPR036515">
    <property type="entry name" value="Transposase_17_sf"/>
</dbReference>
<evidence type="ECO:0000313" key="3">
    <source>
        <dbReference type="Proteomes" id="UP000199518"/>
    </source>
</evidence>
<keyword evidence="3" id="KW-1185">Reference proteome</keyword>
<dbReference type="PANTHER" id="PTHR36966:SF1">
    <property type="entry name" value="REP-ASSOCIATED TYROSINE TRANSPOSASE"/>
    <property type="match status" value="1"/>
</dbReference>
<dbReference type="RefSeq" id="WP_092050820.1">
    <property type="nucleotide sequence ID" value="NZ_FOQD01000009.1"/>
</dbReference>
<dbReference type="STRING" id="1576369.SAMN05421753_109114"/>
<feature type="domain" description="Transposase IS200-like" evidence="1">
    <location>
        <begin position="46"/>
        <end position="221"/>
    </location>
</feature>
<dbReference type="GO" id="GO:0043565">
    <property type="term" value="F:sequence-specific DNA binding"/>
    <property type="evidence" value="ECO:0007669"/>
    <property type="project" value="TreeGrafter"/>
</dbReference>
<dbReference type="SUPFAM" id="SSF143422">
    <property type="entry name" value="Transposase IS200-like"/>
    <property type="match status" value="1"/>
</dbReference>
<proteinExistence type="predicted"/>
<sequence>MNDRKIQREELNQNGRLPSQDDNLFQIFDPTSEYSVSYGHLPHWSQPGVTYFVTFRADDSIPASVSELWHRRRAEWLFHHGILVDDPTWRNRLRKLSLEKQLEFEKTFSCEFLSFLDRGYGSCPFKKPEIAAVVLEALQHFDGDRYVLGDAVIMPNHVHLLVCLLKETEIETQCYSWKKFSATKINRLLNRTGRLWQSESFDHLVRSPEQFDGFRKYIANNPTVARLNTGEYLHFRRDA</sequence>
<dbReference type="GO" id="GO:0004803">
    <property type="term" value="F:transposase activity"/>
    <property type="evidence" value="ECO:0007669"/>
    <property type="project" value="InterPro"/>
</dbReference>
<dbReference type="PANTHER" id="PTHR36966">
    <property type="entry name" value="REP-ASSOCIATED TYROSINE TRANSPOSASE"/>
    <property type="match status" value="1"/>
</dbReference>
<organism evidence="2 3">
    <name type="scientific">Planctomicrobium piriforme</name>
    <dbReference type="NCBI Taxonomy" id="1576369"/>
    <lineage>
        <taxon>Bacteria</taxon>
        <taxon>Pseudomonadati</taxon>
        <taxon>Planctomycetota</taxon>
        <taxon>Planctomycetia</taxon>
        <taxon>Planctomycetales</taxon>
        <taxon>Planctomycetaceae</taxon>
        <taxon>Planctomicrobium</taxon>
    </lineage>
</organism>
<dbReference type="OrthoDB" id="9794403at2"/>
<accession>A0A1I3IGP0</accession>
<evidence type="ECO:0000259" key="1">
    <source>
        <dbReference type="SMART" id="SM01321"/>
    </source>
</evidence>
<dbReference type="Proteomes" id="UP000199518">
    <property type="component" value="Unassembled WGS sequence"/>
</dbReference>
<dbReference type="InterPro" id="IPR052715">
    <property type="entry name" value="RAYT_transposase"/>
</dbReference>
<dbReference type="Gene3D" id="3.30.70.1290">
    <property type="entry name" value="Transposase IS200-like"/>
    <property type="match status" value="1"/>
</dbReference>
<name>A0A1I3IGP0_9PLAN</name>
<dbReference type="EMBL" id="FOQD01000009">
    <property type="protein sequence ID" value="SFI47082.1"/>
    <property type="molecule type" value="Genomic_DNA"/>
</dbReference>
<dbReference type="AlphaFoldDB" id="A0A1I3IGP0"/>
<dbReference type="InterPro" id="IPR002686">
    <property type="entry name" value="Transposase_17"/>
</dbReference>
<dbReference type="SMART" id="SM01321">
    <property type="entry name" value="Y1_Tnp"/>
    <property type="match status" value="1"/>
</dbReference>
<reference evidence="3" key="1">
    <citation type="submission" date="2016-10" db="EMBL/GenBank/DDBJ databases">
        <authorList>
            <person name="Varghese N."/>
            <person name="Submissions S."/>
        </authorList>
    </citation>
    <scope>NUCLEOTIDE SEQUENCE [LARGE SCALE GENOMIC DNA]</scope>
    <source>
        <strain evidence="3">DSM 26348</strain>
    </source>
</reference>
<protein>
    <submittedName>
        <fullName evidence="2">Type I restriction enzyme, R subunit</fullName>
    </submittedName>
</protein>
<evidence type="ECO:0000313" key="2">
    <source>
        <dbReference type="EMBL" id="SFI47082.1"/>
    </source>
</evidence>